<dbReference type="InterPro" id="IPR004045">
    <property type="entry name" value="Glutathione_S-Trfase_N"/>
</dbReference>
<dbReference type="InterPro" id="IPR036249">
    <property type="entry name" value="Thioredoxin-like_sf"/>
</dbReference>
<dbReference type="InterPro" id="IPR004046">
    <property type="entry name" value="GST_C"/>
</dbReference>
<dbReference type="InterPro" id="IPR036282">
    <property type="entry name" value="Glutathione-S-Trfase_C_sf"/>
</dbReference>
<dbReference type="STRING" id="1229662.W3XKW6"/>
<evidence type="ECO:0000256" key="1">
    <source>
        <dbReference type="ARBA" id="ARBA00007409"/>
    </source>
</evidence>
<proteinExistence type="inferred from homology"/>
<dbReference type="PANTHER" id="PTHR44051">
    <property type="entry name" value="GLUTATHIONE S-TRANSFERASE-RELATED"/>
    <property type="match status" value="1"/>
</dbReference>
<dbReference type="EMBL" id="KI912110">
    <property type="protein sequence ID" value="ETS85876.1"/>
    <property type="molecule type" value="Genomic_DNA"/>
</dbReference>
<dbReference type="KEGG" id="pfy:PFICI_03901"/>
<dbReference type="PROSITE" id="PS50405">
    <property type="entry name" value="GST_CTER"/>
    <property type="match status" value="1"/>
</dbReference>
<accession>W3XKW6</accession>
<dbReference type="RefSeq" id="XP_007830673.1">
    <property type="nucleotide sequence ID" value="XM_007832482.1"/>
</dbReference>
<organism evidence="3 4">
    <name type="scientific">Pestalotiopsis fici (strain W106-1 / CGMCC3.15140)</name>
    <dbReference type="NCBI Taxonomy" id="1229662"/>
    <lineage>
        <taxon>Eukaryota</taxon>
        <taxon>Fungi</taxon>
        <taxon>Dikarya</taxon>
        <taxon>Ascomycota</taxon>
        <taxon>Pezizomycotina</taxon>
        <taxon>Sordariomycetes</taxon>
        <taxon>Xylariomycetidae</taxon>
        <taxon>Amphisphaeriales</taxon>
        <taxon>Sporocadaceae</taxon>
        <taxon>Pestalotiopsis</taxon>
    </lineage>
</organism>
<evidence type="ECO:0000259" key="2">
    <source>
        <dbReference type="PROSITE" id="PS50405"/>
    </source>
</evidence>
<dbReference type="InterPro" id="IPR010987">
    <property type="entry name" value="Glutathione-S-Trfase_C-like"/>
</dbReference>
<dbReference type="HOGENOM" id="CLU_011226_15_5_1"/>
<dbReference type="eggNOG" id="KOG0867">
    <property type="taxonomic scope" value="Eukaryota"/>
</dbReference>
<dbReference type="SUPFAM" id="SSF47616">
    <property type="entry name" value="GST C-terminal domain-like"/>
    <property type="match status" value="1"/>
</dbReference>
<evidence type="ECO:0000313" key="3">
    <source>
        <dbReference type="EMBL" id="ETS85876.1"/>
    </source>
</evidence>
<dbReference type="AlphaFoldDB" id="W3XKW6"/>
<dbReference type="Pfam" id="PF00043">
    <property type="entry name" value="GST_C"/>
    <property type="match status" value="1"/>
</dbReference>
<comment type="similarity">
    <text evidence="1">Belongs to the GST superfamily.</text>
</comment>
<dbReference type="Proteomes" id="UP000030651">
    <property type="component" value="Unassembled WGS sequence"/>
</dbReference>
<dbReference type="GeneID" id="19268914"/>
<gene>
    <name evidence="3" type="ORF">PFICI_03901</name>
</gene>
<dbReference type="InParanoid" id="W3XKW6"/>
<dbReference type="SUPFAM" id="SSF52833">
    <property type="entry name" value="Thioredoxin-like"/>
    <property type="match status" value="1"/>
</dbReference>
<feature type="domain" description="GST C-terminal" evidence="2">
    <location>
        <begin position="116"/>
        <end position="253"/>
    </location>
</feature>
<sequence>MATQTPSDLPSWQKSVPTIHNMEHSQSMRVVWALQEIQDAKGLKYHIKTYPRQQPKNFDLLKVSPLGKSPILTVETLDGKPLPNVQIRDGILMESGLIIQWIADNCGGRELWEPEDDQDKRRNEYFRQFAYGSLVERVDQAMLFEVMAFMSPFPLNHIMGLILRPLANMFKSFLIIFLDLMESELSEERPWFAGRKLGEADFAMEFPLSMAITRGYVDKEKYPKIHKWYDMVTARPAYQEAIKKGGGPKKYDLVRFGM</sequence>
<reference evidence="4" key="1">
    <citation type="journal article" date="2015" name="BMC Genomics">
        <title>Genomic and transcriptomic analysis of the endophytic fungus Pestalotiopsis fici reveals its lifestyle and high potential for synthesis of natural products.</title>
        <authorList>
            <person name="Wang X."/>
            <person name="Zhang X."/>
            <person name="Liu L."/>
            <person name="Xiang M."/>
            <person name="Wang W."/>
            <person name="Sun X."/>
            <person name="Che Y."/>
            <person name="Guo L."/>
            <person name="Liu G."/>
            <person name="Guo L."/>
            <person name="Wang C."/>
            <person name="Yin W.B."/>
            <person name="Stadler M."/>
            <person name="Zhang X."/>
            <person name="Liu X."/>
        </authorList>
    </citation>
    <scope>NUCLEOTIDE SEQUENCE [LARGE SCALE GENOMIC DNA]</scope>
    <source>
        <strain evidence="4">W106-1 / CGMCC3.15140</strain>
    </source>
</reference>
<protein>
    <recommendedName>
        <fullName evidence="2">GST C-terminal domain-containing protein</fullName>
    </recommendedName>
</protein>
<dbReference type="Pfam" id="PF13417">
    <property type="entry name" value="GST_N_3"/>
    <property type="match status" value="1"/>
</dbReference>
<evidence type="ECO:0000313" key="4">
    <source>
        <dbReference type="Proteomes" id="UP000030651"/>
    </source>
</evidence>
<name>W3XKW6_PESFW</name>
<keyword evidence="4" id="KW-1185">Reference proteome</keyword>
<dbReference type="PANTHER" id="PTHR44051:SF9">
    <property type="entry name" value="GLUTATHIONE S-TRANSFERASE 1"/>
    <property type="match status" value="1"/>
</dbReference>
<dbReference type="OrthoDB" id="2309723at2759"/>
<dbReference type="OMA" id="GLADFNM"/>
<dbReference type="Gene3D" id="1.20.1050.10">
    <property type="match status" value="1"/>
</dbReference>
<dbReference type="Gene3D" id="3.40.30.10">
    <property type="entry name" value="Glutaredoxin"/>
    <property type="match status" value="1"/>
</dbReference>